<evidence type="ECO:0000259" key="3">
    <source>
        <dbReference type="Pfam" id="PF01464"/>
    </source>
</evidence>
<dbReference type="EMBL" id="CACVAY010000072">
    <property type="protein sequence ID" value="CAA6815501.1"/>
    <property type="molecule type" value="Genomic_DNA"/>
</dbReference>
<dbReference type="GO" id="GO:0016798">
    <property type="term" value="F:hydrolase activity, acting on glycosyl bonds"/>
    <property type="evidence" value="ECO:0007669"/>
    <property type="project" value="UniProtKB-KW"/>
</dbReference>
<organism evidence="4">
    <name type="scientific">uncultured Thiotrichaceae bacterium</name>
    <dbReference type="NCBI Taxonomy" id="298394"/>
    <lineage>
        <taxon>Bacteria</taxon>
        <taxon>Pseudomonadati</taxon>
        <taxon>Pseudomonadota</taxon>
        <taxon>Gammaproteobacteria</taxon>
        <taxon>Thiotrichales</taxon>
        <taxon>Thiotrichaceae</taxon>
        <taxon>environmental samples</taxon>
    </lineage>
</organism>
<keyword evidence="4" id="KW-0378">Hydrolase</keyword>
<dbReference type="EC" id="3.2.1.-" evidence="4"/>
<reference evidence="4" key="1">
    <citation type="submission" date="2020-01" db="EMBL/GenBank/DDBJ databases">
        <authorList>
            <person name="Meier V. D."/>
            <person name="Meier V D."/>
        </authorList>
    </citation>
    <scope>NUCLEOTIDE SEQUENCE</scope>
    <source>
        <strain evidence="4">HLG_WM_MAG_07</strain>
    </source>
</reference>
<evidence type="ECO:0000313" key="4">
    <source>
        <dbReference type="EMBL" id="CAA6815501.1"/>
    </source>
</evidence>
<proteinExistence type="inferred from homology"/>
<evidence type="ECO:0000256" key="2">
    <source>
        <dbReference type="SAM" id="SignalP"/>
    </source>
</evidence>
<accession>A0A6S6T418</accession>
<feature type="signal peptide" evidence="2">
    <location>
        <begin position="1"/>
        <end position="20"/>
    </location>
</feature>
<dbReference type="CDD" id="cd00254">
    <property type="entry name" value="LT-like"/>
    <property type="match status" value="1"/>
</dbReference>
<dbReference type="SUPFAM" id="SSF53955">
    <property type="entry name" value="Lysozyme-like"/>
    <property type="match status" value="1"/>
</dbReference>
<gene>
    <name evidence="4" type="ORF">HELGO_WM16421</name>
</gene>
<sequence length="234" mass="26118">MNIYGNRMLFAVMFISMALAIPFQSASAKSISASVKKSSGKKAIFTCDQYPREILLNKASKYQKSITDAARKNRVSPNLITAVITVESCFRSKARSRAGAAGLMQLMPATGRRFGVKDRYNHAHNIMAGTKYLKFLLNRFQGDVLLASAAYNAGEGAVDRHDGVPPYRETQAYVKKVLAVYKKLNAKQQPVQQQRIAAQPSRHTGKLSLPELNHAYKLLDDDRYKPVLSFKQFL</sequence>
<comment type="similarity">
    <text evidence="1">Belongs to the transglycosylase Slt family.</text>
</comment>
<evidence type="ECO:0000256" key="1">
    <source>
        <dbReference type="ARBA" id="ARBA00007734"/>
    </source>
</evidence>
<protein>
    <submittedName>
        <fullName evidence="4">Membrane-bound lytic murein transglycosylase D (EC)</fullName>
        <ecNumber evidence="4">3.2.1.-</ecNumber>
    </submittedName>
</protein>
<keyword evidence="4" id="KW-0326">Glycosidase</keyword>
<name>A0A6S6T418_9GAMM</name>
<dbReference type="Pfam" id="PF01464">
    <property type="entry name" value="SLT"/>
    <property type="match status" value="1"/>
</dbReference>
<dbReference type="AlphaFoldDB" id="A0A6S6T418"/>
<dbReference type="PANTHER" id="PTHR37423:SF2">
    <property type="entry name" value="MEMBRANE-BOUND LYTIC MUREIN TRANSGLYCOSYLASE C"/>
    <property type="match status" value="1"/>
</dbReference>
<feature type="domain" description="Transglycosylase SLT" evidence="3">
    <location>
        <begin position="66"/>
        <end position="162"/>
    </location>
</feature>
<feature type="chain" id="PRO_5028325829" evidence="2">
    <location>
        <begin position="21"/>
        <end position="234"/>
    </location>
</feature>
<dbReference type="InterPro" id="IPR008258">
    <property type="entry name" value="Transglycosylase_SLT_dom_1"/>
</dbReference>
<dbReference type="InterPro" id="IPR023346">
    <property type="entry name" value="Lysozyme-like_dom_sf"/>
</dbReference>
<keyword evidence="2" id="KW-0732">Signal</keyword>
<dbReference type="PANTHER" id="PTHR37423">
    <property type="entry name" value="SOLUBLE LYTIC MUREIN TRANSGLYCOSYLASE-RELATED"/>
    <property type="match status" value="1"/>
</dbReference>
<dbReference type="Gene3D" id="1.10.530.10">
    <property type="match status" value="1"/>
</dbReference>